<accession>A0A8H7Z6J3</accession>
<feature type="compositionally biased region" description="Polar residues" evidence="1">
    <location>
        <begin position="485"/>
        <end position="518"/>
    </location>
</feature>
<feature type="transmembrane region" description="Helical" evidence="2">
    <location>
        <begin position="213"/>
        <end position="231"/>
    </location>
</feature>
<dbReference type="VEuPathDB" id="FungiDB:I7I52_01773"/>
<feature type="transmembrane region" description="Helical" evidence="2">
    <location>
        <begin position="129"/>
        <end position="149"/>
    </location>
</feature>
<dbReference type="EMBL" id="JAEVHI010000001">
    <property type="protein sequence ID" value="KAG5303696.1"/>
    <property type="molecule type" value="Genomic_DNA"/>
</dbReference>
<evidence type="ECO:0000313" key="3">
    <source>
        <dbReference type="EMBL" id="KAG5303696.1"/>
    </source>
</evidence>
<proteinExistence type="predicted"/>
<sequence length="525" mass="59272">MPLFQVRELLQFPENGDNATDTVINNIHFNLTALNYFNYTLYSNGTLSNGSNCWLSFDMYQPSMLSNGTFINATSCYFPINGLEARGSVGIAFASMFGATVVFTLINLRKHGKTFLPLEKRWRAVGRRWQWYWMLFVAACGMISCFMSIDVDRSYLQGIALSLQSLFYYLLLPGLLAAVWEGVRHWGSWQERQICDRDTFAFSEASTRETQEFYLPLIFYFFAWLNFFLVIPRNWNSIQKQRSQDQTMSIAKPSATDGRFKAGSIIAVVCLAVICYSLGHSIYRYKQQPVKPFFRSITFYLSSAPLKYFICIILTGLRLGFGVASSFSWDISPAKYDGNAGWLYGLGYAPPLLILVVLNIWGYIDPNEDRALIEQRRERGHAADAELGIPGMRKPAWWRRLRSDFQHVSSNDPNARLKAMTMEIGGGRPTQRNLERYIEMGTISAGKANPEDKGGGPSDTESPSNAILNHPCADPVAKINTSTLLNPTGRTMRSPSRSSSHATLSSEETLTQTQQPQKVRSMLDI</sequence>
<comment type="caution">
    <text evidence="3">The sequence shown here is derived from an EMBL/GenBank/DDBJ whole genome shotgun (WGS) entry which is preliminary data.</text>
</comment>
<evidence type="ECO:0000256" key="2">
    <source>
        <dbReference type="SAM" id="Phobius"/>
    </source>
</evidence>
<dbReference type="AlphaFoldDB" id="A0A8H7Z6J3"/>
<keyword evidence="2" id="KW-0812">Transmembrane</keyword>
<feature type="transmembrane region" description="Helical" evidence="2">
    <location>
        <begin position="262"/>
        <end position="285"/>
    </location>
</feature>
<organism evidence="3 4">
    <name type="scientific">Ajellomyces capsulatus</name>
    <name type="common">Darling's disease fungus</name>
    <name type="synonym">Histoplasma capsulatum</name>
    <dbReference type="NCBI Taxonomy" id="5037"/>
    <lineage>
        <taxon>Eukaryota</taxon>
        <taxon>Fungi</taxon>
        <taxon>Dikarya</taxon>
        <taxon>Ascomycota</taxon>
        <taxon>Pezizomycotina</taxon>
        <taxon>Eurotiomycetes</taxon>
        <taxon>Eurotiomycetidae</taxon>
        <taxon>Onygenales</taxon>
        <taxon>Ajellomycetaceae</taxon>
        <taxon>Histoplasma</taxon>
    </lineage>
</organism>
<dbReference type="Proteomes" id="UP000670092">
    <property type="component" value="Unassembled WGS sequence"/>
</dbReference>
<reference evidence="3 4" key="1">
    <citation type="submission" date="2021-01" db="EMBL/GenBank/DDBJ databases">
        <title>Chromosome-level genome assembly of a human fungal pathogen reveals clustering of transcriptionally co-regulated genes.</title>
        <authorList>
            <person name="Voorhies M."/>
            <person name="Cohen S."/>
            <person name="Shea T.P."/>
            <person name="Petrus S."/>
            <person name="Munoz J.F."/>
            <person name="Poplawski S."/>
            <person name="Goldman W.E."/>
            <person name="Michael T."/>
            <person name="Cuomo C.A."/>
            <person name="Sil A."/>
            <person name="Beyhan S."/>
        </authorList>
    </citation>
    <scope>NUCLEOTIDE SEQUENCE [LARGE SCALE GENOMIC DNA]</scope>
    <source>
        <strain evidence="3 4">G184AR</strain>
    </source>
</reference>
<feature type="transmembrane region" description="Helical" evidence="2">
    <location>
        <begin position="155"/>
        <end position="180"/>
    </location>
</feature>
<evidence type="ECO:0000313" key="4">
    <source>
        <dbReference type="Proteomes" id="UP000670092"/>
    </source>
</evidence>
<protein>
    <submittedName>
        <fullName evidence="3">Uncharacterized protein</fullName>
    </submittedName>
</protein>
<feature type="transmembrane region" description="Helical" evidence="2">
    <location>
        <begin position="89"/>
        <end position="108"/>
    </location>
</feature>
<feature type="transmembrane region" description="Helical" evidence="2">
    <location>
        <begin position="306"/>
        <end position="329"/>
    </location>
</feature>
<feature type="region of interest" description="Disordered" evidence="1">
    <location>
        <begin position="485"/>
        <end position="525"/>
    </location>
</feature>
<name>A0A8H7Z6J3_AJECA</name>
<feature type="region of interest" description="Disordered" evidence="1">
    <location>
        <begin position="443"/>
        <end position="471"/>
    </location>
</feature>
<dbReference type="OrthoDB" id="5308502at2759"/>
<dbReference type="Pfam" id="PF10361">
    <property type="entry name" value="DUF2434"/>
    <property type="match status" value="1"/>
</dbReference>
<keyword evidence="2" id="KW-1133">Transmembrane helix</keyword>
<evidence type="ECO:0000256" key="1">
    <source>
        <dbReference type="SAM" id="MobiDB-lite"/>
    </source>
</evidence>
<feature type="transmembrane region" description="Helical" evidence="2">
    <location>
        <begin position="341"/>
        <end position="364"/>
    </location>
</feature>
<keyword evidence="2" id="KW-0472">Membrane</keyword>
<gene>
    <name evidence="3" type="ORF">I7I52_01773</name>
</gene>
<dbReference type="InterPro" id="IPR018830">
    <property type="entry name" value="DUF2434"/>
</dbReference>